<dbReference type="Gene3D" id="3.40.50.2300">
    <property type="match status" value="2"/>
</dbReference>
<dbReference type="InterPro" id="IPR003760">
    <property type="entry name" value="PnrA-like"/>
</dbReference>
<evidence type="ECO:0000256" key="3">
    <source>
        <dbReference type="ARBA" id="ARBA00022475"/>
    </source>
</evidence>
<evidence type="ECO:0000256" key="2">
    <source>
        <dbReference type="ARBA" id="ARBA00008610"/>
    </source>
</evidence>
<keyword evidence="6" id="KW-0449">Lipoprotein</keyword>
<keyword evidence="4 7" id="KW-0732">Signal</keyword>
<dbReference type="InterPro" id="IPR050957">
    <property type="entry name" value="BMP_lipoprotein"/>
</dbReference>
<evidence type="ECO:0000256" key="5">
    <source>
        <dbReference type="ARBA" id="ARBA00023136"/>
    </source>
</evidence>
<evidence type="ECO:0000256" key="4">
    <source>
        <dbReference type="ARBA" id="ARBA00022729"/>
    </source>
</evidence>
<feature type="signal peptide" evidence="7">
    <location>
        <begin position="1"/>
        <end position="26"/>
    </location>
</feature>
<dbReference type="EMBL" id="JQGC01000009">
    <property type="protein sequence ID" value="KFL31016.1"/>
    <property type="molecule type" value="Genomic_DNA"/>
</dbReference>
<comment type="similarity">
    <text evidence="2">Belongs to the BMP lipoprotein family.</text>
</comment>
<keyword evidence="3" id="KW-1003">Cell membrane</keyword>
<feature type="chain" id="PRO_5001825833" evidence="7">
    <location>
        <begin position="27"/>
        <end position="333"/>
    </location>
</feature>
<dbReference type="GO" id="GO:0005886">
    <property type="term" value="C:plasma membrane"/>
    <property type="evidence" value="ECO:0007669"/>
    <property type="project" value="UniProtKB-SubCell"/>
</dbReference>
<evidence type="ECO:0000256" key="7">
    <source>
        <dbReference type="SAM" id="SignalP"/>
    </source>
</evidence>
<feature type="domain" description="ABC transporter substrate-binding protein PnrA-like" evidence="8">
    <location>
        <begin position="32"/>
        <end position="315"/>
    </location>
</feature>
<protein>
    <submittedName>
        <fullName evidence="9">Membrane protein</fullName>
    </submittedName>
</protein>
<dbReference type="SUPFAM" id="SSF53822">
    <property type="entry name" value="Periplasmic binding protein-like I"/>
    <property type="match status" value="1"/>
</dbReference>
<dbReference type="STRING" id="46914.JP75_11750"/>
<proteinExistence type="inferred from homology"/>
<dbReference type="PANTHER" id="PTHR34296:SF2">
    <property type="entry name" value="ABC TRANSPORTER GUANOSINE-BINDING PROTEIN NUPN"/>
    <property type="match status" value="1"/>
</dbReference>
<organism evidence="9 10">
    <name type="scientific">Devosia riboflavina</name>
    <dbReference type="NCBI Taxonomy" id="46914"/>
    <lineage>
        <taxon>Bacteria</taxon>
        <taxon>Pseudomonadati</taxon>
        <taxon>Pseudomonadota</taxon>
        <taxon>Alphaproteobacteria</taxon>
        <taxon>Hyphomicrobiales</taxon>
        <taxon>Devosiaceae</taxon>
        <taxon>Devosia</taxon>
    </lineage>
</organism>
<dbReference type="RefSeq" id="WP_035082855.1">
    <property type="nucleotide sequence ID" value="NZ_JQGC01000009.1"/>
</dbReference>
<evidence type="ECO:0000256" key="6">
    <source>
        <dbReference type="ARBA" id="ARBA00023288"/>
    </source>
</evidence>
<sequence length="333" mass="34534">MKFSTLTKAVAGGVALSALMAGAAFADAALVYDGGGKFDKSFNEAAYNGAEMFKAEGGAYQDLEISGDAMREQAIRQFASRGNNPIVMPGFSWETALKTVAPEFPDTKFTIIDTVVDLPNVQSVVFKEQEGSYLVGILAAMKSESGKIGVVPAFNFDLLEAFACGYAQGAKSVNPDIEVLETYVGTGFEAFNDPGKATEVAKSQLDQGADVIFQVAGGAGAGVLQAAADAGKFGIGVDSNQNHLHPGSVLTSMVKRVDVATYNAMKGVEDGTWAPGVIVLGLAEDGVGAAFDDNNASLITDDMKAAVEKASADIISGAVTVHDFRTDKACPSL</sequence>
<comment type="subcellular location">
    <subcellularLocation>
        <location evidence="1">Cell membrane</location>
        <topology evidence="1">Lipid-anchor</topology>
    </subcellularLocation>
</comment>
<dbReference type="PANTHER" id="PTHR34296">
    <property type="entry name" value="TRANSCRIPTIONAL ACTIVATOR PROTEIN MED"/>
    <property type="match status" value="1"/>
</dbReference>
<dbReference type="InterPro" id="IPR028082">
    <property type="entry name" value="Peripla_BP_I"/>
</dbReference>
<evidence type="ECO:0000256" key="1">
    <source>
        <dbReference type="ARBA" id="ARBA00004193"/>
    </source>
</evidence>
<evidence type="ECO:0000313" key="9">
    <source>
        <dbReference type="EMBL" id="KFL31016.1"/>
    </source>
</evidence>
<dbReference type="OrthoDB" id="9784230at2"/>
<reference evidence="9 10" key="1">
    <citation type="submission" date="2014-08" db="EMBL/GenBank/DDBJ databases">
        <authorList>
            <person name="Hassan Y.I."/>
            <person name="Lepp D."/>
            <person name="Zhou T."/>
        </authorList>
    </citation>
    <scope>NUCLEOTIDE SEQUENCE [LARGE SCALE GENOMIC DNA]</scope>
    <source>
        <strain evidence="9 10">IFO13584</strain>
    </source>
</reference>
<evidence type="ECO:0000313" key="10">
    <source>
        <dbReference type="Proteomes" id="UP000028981"/>
    </source>
</evidence>
<evidence type="ECO:0000259" key="8">
    <source>
        <dbReference type="Pfam" id="PF02608"/>
    </source>
</evidence>
<dbReference type="Proteomes" id="UP000028981">
    <property type="component" value="Unassembled WGS sequence"/>
</dbReference>
<gene>
    <name evidence="9" type="ORF">JP75_11750</name>
</gene>
<keyword evidence="5" id="KW-0472">Membrane</keyword>
<accession>A0A087M2B3</accession>
<dbReference type="CDD" id="cd06354">
    <property type="entry name" value="PBP1_PrnA-like"/>
    <property type="match status" value="1"/>
</dbReference>
<keyword evidence="10" id="KW-1185">Reference proteome</keyword>
<dbReference type="AlphaFoldDB" id="A0A087M2B3"/>
<comment type="caution">
    <text evidence="9">The sequence shown here is derived from an EMBL/GenBank/DDBJ whole genome shotgun (WGS) entry which is preliminary data.</text>
</comment>
<name>A0A087M2B3_9HYPH</name>
<dbReference type="Pfam" id="PF02608">
    <property type="entry name" value="Bmp"/>
    <property type="match status" value="1"/>
</dbReference>